<dbReference type="InterPro" id="IPR051284">
    <property type="entry name" value="ZnF_MYMT-QRICH1"/>
</dbReference>
<feature type="domain" description="QRICH1-like" evidence="1">
    <location>
        <begin position="1"/>
        <end position="48"/>
    </location>
</feature>
<organism evidence="2 3">
    <name type="scientific">Rattus norvegicus</name>
    <name type="common">Rat</name>
    <dbReference type="NCBI Taxonomy" id="10116"/>
    <lineage>
        <taxon>Eukaryota</taxon>
        <taxon>Metazoa</taxon>
        <taxon>Chordata</taxon>
        <taxon>Craniata</taxon>
        <taxon>Vertebrata</taxon>
        <taxon>Euteleostomi</taxon>
        <taxon>Mammalia</taxon>
        <taxon>Eutheria</taxon>
        <taxon>Euarchontoglires</taxon>
        <taxon>Glires</taxon>
        <taxon>Rodentia</taxon>
        <taxon>Myomorpha</taxon>
        <taxon>Muroidea</taxon>
        <taxon>Muridae</taxon>
        <taxon>Murinae</taxon>
        <taxon>Rattus</taxon>
    </lineage>
</organism>
<dbReference type="PANTHER" id="PTHR45736">
    <property type="entry name" value="ZINC FINGER MYM-TYPE PROTEIN"/>
    <property type="match status" value="1"/>
</dbReference>
<evidence type="ECO:0000313" key="3">
    <source>
        <dbReference type="Proteomes" id="UP000234681"/>
    </source>
</evidence>
<dbReference type="EMBL" id="CH473968">
    <property type="protein sequence ID" value="EDL80470.1"/>
    <property type="molecule type" value="Genomic_DNA"/>
</dbReference>
<sequence>MKLKEDILSCTFSELSLGLCQFIQEVRRPNGEKYDPDSILYLCLGIQQVPVSIITRLIVVSSPEITSELS</sequence>
<dbReference type="AlphaFoldDB" id="A6ISB9"/>
<dbReference type="Pfam" id="PF25561">
    <property type="entry name" value="QRICH1"/>
    <property type="match status" value="1"/>
</dbReference>
<name>A6ISB9_RAT</name>
<reference evidence="3" key="1">
    <citation type="submission" date="2005-09" db="EMBL/GenBank/DDBJ databases">
        <authorList>
            <person name="Mural R.J."/>
            <person name="Li P.W."/>
            <person name="Adams M.D."/>
            <person name="Amanatides P.G."/>
            <person name="Baden-Tillson H."/>
            <person name="Barnstead M."/>
            <person name="Chin S.H."/>
            <person name="Dew I."/>
            <person name="Evans C.A."/>
            <person name="Ferriera S."/>
            <person name="Flanigan M."/>
            <person name="Fosler C."/>
            <person name="Glodek A."/>
            <person name="Gu Z."/>
            <person name="Holt R.A."/>
            <person name="Jennings D."/>
            <person name="Kraft C.L."/>
            <person name="Lu F."/>
            <person name="Nguyen T."/>
            <person name="Nusskern D.R."/>
            <person name="Pfannkoch C.M."/>
            <person name="Sitter C."/>
            <person name="Sutton G.G."/>
            <person name="Venter J.C."/>
            <person name="Wang Z."/>
            <person name="Woodage T."/>
            <person name="Zheng X.H."/>
            <person name="Zhong F."/>
        </authorList>
    </citation>
    <scope>NUCLEOTIDE SEQUENCE [LARGE SCALE GENOMIC DNA]</scope>
    <source>
        <strain>BN</strain>
        <strain evidence="3">Sprague-Dawley</strain>
    </source>
</reference>
<dbReference type="Proteomes" id="UP000234681">
    <property type="component" value="Chromosome 5"/>
</dbReference>
<proteinExistence type="predicted"/>
<gene>
    <name evidence="2" type="ORF">rCG_30927</name>
</gene>
<evidence type="ECO:0000259" key="1">
    <source>
        <dbReference type="Pfam" id="PF25561"/>
    </source>
</evidence>
<dbReference type="PANTHER" id="PTHR45736:SF5">
    <property type="entry name" value="ZINC FINGER MYM-TYPE PROTEIN 4"/>
    <property type="match status" value="1"/>
</dbReference>
<evidence type="ECO:0000313" key="2">
    <source>
        <dbReference type="EMBL" id="EDL80470.1"/>
    </source>
</evidence>
<protein>
    <submittedName>
        <fullName evidence="2">RCG30927</fullName>
    </submittedName>
</protein>
<accession>A6ISB9</accession>
<dbReference type="InterPro" id="IPR057926">
    <property type="entry name" value="QRICH1_dom"/>
</dbReference>